<dbReference type="Gene3D" id="3.60.20.10">
    <property type="entry name" value="Glutamine Phosphoribosylpyrophosphate, subunit 1, domain 1"/>
    <property type="match status" value="1"/>
</dbReference>
<gene>
    <name evidence="13" type="ORF">A3H78_04010</name>
</gene>
<feature type="binding site" evidence="10">
    <location>
        <position position="311"/>
    </location>
    <ligand>
        <name>Mg(2+)</name>
        <dbReference type="ChEBI" id="CHEBI:18420"/>
    </ligand>
</feature>
<feature type="binding site" evidence="10">
    <location>
        <position position="381"/>
    </location>
    <ligand>
        <name>Mg(2+)</name>
        <dbReference type="ChEBI" id="CHEBI:18420"/>
    </ligand>
</feature>
<dbReference type="GO" id="GO:0046872">
    <property type="term" value="F:metal ion binding"/>
    <property type="evidence" value="ECO:0007669"/>
    <property type="project" value="UniProtKB-KW"/>
</dbReference>
<dbReference type="Gene3D" id="3.40.50.2020">
    <property type="match status" value="1"/>
</dbReference>
<evidence type="ECO:0000256" key="4">
    <source>
        <dbReference type="ARBA" id="ARBA00022676"/>
    </source>
</evidence>
<dbReference type="UniPathway" id="UPA00074">
    <property type="reaction ID" value="UER00124"/>
</dbReference>
<feature type="active site" description="Nucleophile" evidence="9">
    <location>
        <position position="12"/>
    </location>
</feature>
<keyword evidence="10" id="KW-0479">Metal-binding</keyword>
<proteinExistence type="inferred from homology"/>
<dbReference type="Proteomes" id="UP000177418">
    <property type="component" value="Unassembled WGS sequence"/>
</dbReference>
<comment type="cofactor">
    <cofactor evidence="11">
        <name>[4Fe-4S] cluster</name>
        <dbReference type="ChEBI" id="CHEBI:49883"/>
    </cofactor>
    <text evidence="11">Binds 1 [4Fe-4S] cluster per subunit.</text>
</comment>
<dbReference type="SUPFAM" id="SSF53271">
    <property type="entry name" value="PRTase-like"/>
    <property type="match status" value="1"/>
</dbReference>
<evidence type="ECO:0000256" key="8">
    <source>
        <dbReference type="PIRNR" id="PIRNR000485"/>
    </source>
</evidence>
<dbReference type="EC" id="2.4.2.14" evidence="3 8"/>
<dbReference type="EMBL" id="MGAV01000011">
    <property type="protein sequence ID" value="OGK55120.1"/>
    <property type="molecule type" value="Genomic_DNA"/>
</dbReference>
<dbReference type="PROSITE" id="PS51278">
    <property type="entry name" value="GATASE_TYPE_2"/>
    <property type="match status" value="1"/>
</dbReference>
<keyword evidence="4 8" id="KW-0328">Glycosyltransferase</keyword>
<keyword evidence="11" id="KW-0411">Iron-sulfur</keyword>
<evidence type="ECO:0000256" key="3">
    <source>
        <dbReference type="ARBA" id="ARBA00011941"/>
    </source>
</evidence>
<dbReference type="GO" id="GO:0051536">
    <property type="term" value="F:iron-sulfur cluster binding"/>
    <property type="evidence" value="ECO:0007669"/>
    <property type="project" value="UniProtKB-KW"/>
</dbReference>
<sequence>MNQLKDSIEDKCGILGIHTVKPTLNLPLALLAAAGLQHRGQHGAGIAMQTENGLKRFTGTGLLKDAFTKDVIEKFTHPSFWTMVHLRYGTSGDYIDHNLQPIQAKAPNGNIVSVIHNGEFPACDKMKNFIKDISIPEGASDTYLFTNLLAQSQGDNWDEKICSAVDKVTGAFSLIIGVNNSLYALRDRWGIRPLIMGRLNGGWVFASETHSLSKINVKAIRRLKRGEIVKVDENGLSTIRNGTAKPGNFCDFEWAYFSRPNSEAPTRENDNDLDYPAQWISFSLFRKRCGEALAKEMPITNASFVVGVPDSGVALATGYAYELRLPYAQVILRDHFDPYGLQRLFMRDDKIETISQKVLGKLSLVPDPQVWKDAIVVIGDDSIVRGNVSKKLTQAIFKLGAKEVHWMVGFPPVAYPCHLGVSMRTRDELIAAQFDSNPKKIARAIGATSVNYISPEGFIQSRKASSKLIKPENPKEIFLANGGCAGCITGLYPILKDGSEYPRYTT</sequence>
<evidence type="ECO:0000256" key="10">
    <source>
        <dbReference type="PIRSR" id="PIRSR000485-2"/>
    </source>
</evidence>
<feature type="binding site" evidence="10">
    <location>
        <position position="380"/>
    </location>
    <ligand>
        <name>Mg(2+)</name>
        <dbReference type="ChEBI" id="CHEBI:18420"/>
    </ligand>
</feature>
<comment type="cofactor">
    <cofactor evidence="10">
        <name>Mg(2+)</name>
        <dbReference type="ChEBI" id="CHEBI:18420"/>
    </cofactor>
    <text evidence="10">Binds 1 Mg(2+) ion per subunit.</text>
</comment>
<feature type="binding site" evidence="11">
    <location>
        <position position="417"/>
    </location>
    <ligand>
        <name>[4Fe-4S] cluster</name>
        <dbReference type="ChEBI" id="CHEBI:49883"/>
    </ligand>
</feature>
<reference evidence="13 14" key="1">
    <citation type="journal article" date="2016" name="Nat. Commun.">
        <title>Thousands of microbial genomes shed light on interconnected biogeochemical processes in an aquifer system.</title>
        <authorList>
            <person name="Anantharaman K."/>
            <person name="Brown C.T."/>
            <person name="Hug L.A."/>
            <person name="Sharon I."/>
            <person name="Castelle C.J."/>
            <person name="Probst A.J."/>
            <person name="Thomas B.C."/>
            <person name="Singh A."/>
            <person name="Wilkins M.J."/>
            <person name="Karaoz U."/>
            <person name="Brodie E.L."/>
            <person name="Williams K.H."/>
            <person name="Hubbard S.S."/>
            <person name="Banfield J.F."/>
        </authorList>
    </citation>
    <scope>NUCLEOTIDE SEQUENCE [LARGE SCALE GENOMIC DNA]</scope>
</reference>
<feature type="domain" description="Glutamine amidotransferase type-2" evidence="12">
    <location>
        <begin position="12"/>
        <end position="234"/>
    </location>
</feature>
<evidence type="ECO:0000256" key="11">
    <source>
        <dbReference type="PIRSR" id="PIRSR000485-3"/>
    </source>
</evidence>
<dbReference type="Pfam" id="PF13537">
    <property type="entry name" value="GATase_7"/>
    <property type="match status" value="1"/>
</dbReference>
<comment type="similarity">
    <text evidence="2 8">In the C-terminal section; belongs to the purine/pyrimidine phosphoribosyltransferase family.</text>
</comment>
<dbReference type="InterPro" id="IPR005854">
    <property type="entry name" value="PurF"/>
</dbReference>
<feature type="binding site" evidence="11">
    <location>
        <position position="484"/>
    </location>
    <ligand>
        <name>[4Fe-4S] cluster</name>
        <dbReference type="ChEBI" id="CHEBI:49883"/>
    </ligand>
</feature>
<accession>A0A1F7JHP2</accession>
<keyword evidence="11" id="KW-0408">Iron</keyword>
<evidence type="ECO:0000256" key="6">
    <source>
        <dbReference type="ARBA" id="ARBA00022755"/>
    </source>
</evidence>
<name>A0A1F7JHP2_9BACT</name>
<keyword evidence="7" id="KW-0315">Glutamine amidotransferase</keyword>
<dbReference type="AlphaFoldDB" id="A0A1F7JHP2"/>
<dbReference type="GO" id="GO:0009113">
    <property type="term" value="P:purine nucleobase biosynthetic process"/>
    <property type="evidence" value="ECO:0007669"/>
    <property type="project" value="InterPro"/>
</dbReference>
<dbReference type="PIRSF" id="PIRSF000485">
    <property type="entry name" value="Amd_phspho_trans"/>
    <property type="match status" value="1"/>
</dbReference>
<evidence type="ECO:0000256" key="9">
    <source>
        <dbReference type="PIRSR" id="PIRSR000485-1"/>
    </source>
</evidence>
<organism evidence="13 14">
    <name type="scientific">Candidatus Roizmanbacteria bacterium RIFCSPLOWO2_02_FULL_36_11</name>
    <dbReference type="NCBI Taxonomy" id="1802071"/>
    <lineage>
        <taxon>Bacteria</taxon>
        <taxon>Candidatus Roizmaniibacteriota</taxon>
    </lineage>
</organism>
<comment type="pathway">
    <text evidence="1 8">Purine metabolism; IMP biosynthesis via de novo pathway; N(1)-(5-phospho-D-ribosyl)glycinamide from 5-phospho-alpha-D-ribose 1-diphosphate: step 1/2.</text>
</comment>
<protein>
    <recommendedName>
        <fullName evidence="3 8">Amidophosphoribosyltransferase</fullName>
        <shortName evidence="8">ATase</shortName>
        <ecNumber evidence="3 8">2.4.2.14</ecNumber>
    </recommendedName>
    <alternativeName>
        <fullName evidence="8">Glutamine phosphoribosylpyrophosphate amidotransferase</fullName>
    </alternativeName>
</protein>
<dbReference type="GO" id="GO:0004044">
    <property type="term" value="F:amidophosphoribosyltransferase activity"/>
    <property type="evidence" value="ECO:0007669"/>
    <property type="project" value="UniProtKB-EC"/>
</dbReference>
<evidence type="ECO:0000259" key="12">
    <source>
        <dbReference type="PROSITE" id="PS51278"/>
    </source>
</evidence>
<dbReference type="PANTHER" id="PTHR11907">
    <property type="entry name" value="AMIDOPHOSPHORIBOSYLTRANSFERASE"/>
    <property type="match status" value="1"/>
</dbReference>
<dbReference type="InterPro" id="IPR000836">
    <property type="entry name" value="PRTase_dom"/>
</dbReference>
<evidence type="ECO:0000313" key="14">
    <source>
        <dbReference type="Proteomes" id="UP000177418"/>
    </source>
</evidence>
<keyword evidence="5 8" id="KW-0808">Transferase</keyword>
<dbReference type="SUPFAM" id="SSF56235">
    <property type="entry name" value="N-terminal nucleophile aminohydrolases (Ntn hydrolases)"/>
    <property type="match status" value="1"/>
</dbReference>
<dbReference type="InterPro" id="IPR029057">
    <property type="entry name" value="PRTase-like"/>
</dbReference>
<evidence type="ECO:0000256" key="5">
    <source>
        <dbReference type="ARBA" id="ARBA00022679"/>
    </source>
</evidence>
<comment type="catalytic activity">
    <reaction evidence="8">
        <text>5-phospho-beta-D-ribosylamine + L-glutamate + diphosphate = 5-phospho-alpha-D-ribose 1-diphosphate + L-glutamine + H2O</text>
        <dbReference type="Rhea" id="RHEA:14905"/>
        <dbReference type="ChEBI" id="CHEBI:15377"/>
        <dbReference type="ChEBI" id="CHEBI:29985"/>
        <dbReference type="ChEBI" id="CHEBI:33019"/>
        <dbReference type="ChEBI" id="CHEBI:58017"/>
        <dbReference type="ChEBI" id="CHEBI:58359"/>
        <dbReference type="ChEBI" id="CHEBI:58681"/>
        <dbReference type="EC" id="2.4.2.14"/>
    </reaction>
</comment>
<keyword evidence="6 8" id="KW-0658">Purine biosynthesis</keyword>
<evidence type="ECO:0000256" key="2">
    <source>
        <dbReference type="ARBA" id="ARBA00010138"/>
    </source>
</evidence>
<feature type="binding site" evidence="11">
    <location>
        <position position="250"/>
    </location>
    <ligand>
        <name>[4Fe-4S] cluster</name>
        <dbReference type="ChEBI" id="CHEBI:49883"/>
    </ligand>
</feature>
<evidence type="ECO:0000313" key="13">
    <source>
        <dbReference type="EMBL" id="OGK55120.1"/>
    </source>
</evidence>
<evidence type="ECO:0000256" key="1">
    <source>
        <dbReference type="ARBA" id="ARBA00005209"/>
    </source>
</evidence>
<dbReference type="GO" id="GO:0006189">
    <property type="term" value="P:'de novo' IMP biosynthetic process"/>
    <property type="evidence" value="ECO:0007669"/>
    <property type="project" value="UniProtKB-UniPathway"/>
</dbReference>
<dbReference type="CDD" id="cd06223">
    <property type="entry name" value="PRTases_typeI"/>
    <property type="match status" value="1"/>
</dbReference>
<comment type="caution">
    <text evidence="13">The sequence shown here is derived from an EMBL/GenBank/DDBJ whole genome shotgun (WGS) entry which is preliminary data.</text>
</comment>
<feature type="binding site" evidence="11">
    <location>
        <position position="487"/>
    </location>
    <ligand>
        <name>[4Fe-4S] cluster</name>
        <dbReference type="ChEBI" id="CHEBI:49883"/>
    </ligand>
</feature>
<dbReference type="InterPro" id="IPR017932">
    <property type="entry name" value="GATase_2_dom"/>
</dbReference>
<keyword evidence="10" id="KW-0460">Magnesium</keyword>
<evidence type="ECO:0000256" key="7">
    <source>
        <dbReference type="ARBA" id="ARBA00022962"/>
    </source>
</evidence>
<dbReference type="InterPro" id="IPR029055">
    <property type="entry name" value="Ntn_hydrolases_N"/>
</dbReference>